<reference evidence="3 4" key="1">
    <citation type="submission" date="2020-10" db="EMBL/GenBank/DDBJ databases">
        <title>Ca. Dormibacterota MAGs.</title>
        <authorList>
            <person name="Montgomery K."/>
        </authorList>
    </citation>
    <scope>NUCLEOTIDE SEQUENCE [LARGE SCALE GENOMIC DNA]</scope>
    <source>
        <strain evidence="3">Mitchell_Peninsula_5</strain>
    </source>
</reference>
<name>A0A934KD70_9BACT</name>
<dbReference type="SUPFAM" id="SSF51735">
    <property type="entry name" value="NAD(P)-binding Rossmann-fold domains"/>
    <property type="match status" value="1"/>
</dbReference>
<organism evidence="3 4">
    <name type="scientific">Candidatus Amunia macphersoniae</name>
    <dbReference type="NCBI Taxonomy" id="3127014"/>
    <lineage>
        <taxon>Bacteria</taxon>
        <taxon>Bacillati</taxon>
        <taxon>Candidatus Dormiibacterota</taxon>
        <taxon>Candidatus Dormibacteria</taxon>
        <taxon>Candidatus Aeolococcales</taxon>
        <taxon>Candidatus Aeolococcaceae</taxon>
        <taxon>Candidatus Amunia</taxon>
    </lineage>
</organism>
<comment type="similarity">
    <text evidence="1">Belongs to the short-chain dehydrogenases/reductases (SDR) family.</text>
</comment>
<protein>
    <submittedName>
        <fullName evidence="3">SDR family oxidoreductase</fullName>
    </submittedName>
</protein>
<evidence type="ECO:0000313" key="3">
    <source>
        <dbReference type="EMBL" id="MBJ7608204.1"/>
    </source>
</evidence>
<comment type="caution">
    <text evidence="3">The sequence shown here is derived from an EMBL/GenBank/DDBJ whole genome shotgun (WGS) entry which is preliminary data.</text>
</comment>
<sequence>MAAVPGAIVTGVSRQRGIAAAVAARLSRDGWTVFTTGWRTYDLEQHAGDAAPVEVDVELDLADPAAASELVGMAVNRIGPITALVVAHTYDSGGGLLDITAESIDRHLAVNVRGSLLLMKQFASAFGGDPGSGRVVVFTSGPPQRGAVAYAASKGALEWTTFSAATELGPRGITVNAINPGPNQTGWMTADIEREAGERTPLGRAGRPEDAASVVAFLVSADAGWINGQVITSDGGHRVAGGSWPR</sequence>
<dbReference type="PRINTS" id="PR00081">
    <property type="entry name" value="GDHRDH"/>
</dbReference>
<proteinExistence type="inferred from homology"/>
<gene>
    <name evidence="3" type="ORF">JF887_02075</name>
</gene>
<dbReference type="CDD" id="cd05233">
    <property type="entry name" value="SDR_c"/>
    <property type="match status" value="1"/>
</dbReference>
<dbReference type="GO" id="GO:0016614">
    <property type="term" value="F:oxidoreductase activity, acting on CH-OH group of donors"/>
    <property type="evidence" value="ECO:0007669"/>
    <property type="project" value="UniProtKB-ARBA"/>
</dbReference>
<accession>A0A934KD70</accession>
<evidence type="ECO:0000256" key="2">
    <source>
        <dbReference type="ARBA" id="ARBA00023002"/>
    </source>
</evidence>
<dbReference type="Gene3D" id="3.40.50.720">
    <property type="entry name" value="NAD(P)-binding Rossmann-like Domain"/>
    <property type="match status" value="1"/>
</dbReference>
<dbReference type="Pfam" id="PF13561">
    <property type="entry name" value="adh_short_C2"/>
    <property type="match status" value="1"/>
</dbReference>
<evidence type="ECO:0000313" key="4">
    <source>
        <dbReference type="Proteomes" id="UP000614410"/>
    </source>
</evidence>
<dbReference type="InterPro" id="IPR002347">
    <property type="entry name" value="SDR_fam"/>
</dbReference>
<dbReference type="AlphaFoldDB" id="A0A934KD70"/>
<dbReference type="InterPro" id="IPR036291">
    <property type="entry name" value="NAD(P)-bd_dom_sf"/>
</dbReference>
<keyword evidence="2" id="KW-0560">Oxidoreductase</keyword>
<evidence type="ECO:0000256" key="1">
    <source>
        <dbReference type="ARBA" id="ARBA00006484"/>
    </source>
</evidence>
<dbReference type="PANTHER" id="PTHR48107">
    <property type="entry name" value="NADPH-DEPENDENT ALDEHYDE REDUCTASE-LIKE PROTEIN, CHLOROPLASTIC-RELATED"/>
    <property type="match status" value="1"/>
</dbReference>
<dbReference type="Proteomes" id="UP000614410">
    <property type="component" value="Unassembled WGS sequence"/>
</dbReference>
<dbReference type="EMBL" id="JAEKNN010000009">
    <property type="protein sequence ID" value="MBJ7608204.1"/>
    <property type="molecule type" value="Genomic_DNA"/>
</dbReference>
<dbReference type="PANTHER" id="PTHR48107:SF7">
    <property type="entry name" value="RE15974P"/>
    <property type="match status" value="1"/>
</dbReference>